<protein>
    <submittedName>
        <fullName evidence="3">Secreted protein</fullName>
    </submittedName>
</protein>
<dbReference type="EMBL" id="UYRT01081754">
    <property type="protein sequence ID" value="VDN24942.1"/>
    <property type="molecule type" value="Genomic_DNA"/>
</dbReference>
<dbReference type="WBParaSite" id="GPUH_0001489801-mRNA-1">
    <property type="protein sequence ID" value="GPUH_0001489801-mRNA-1"/>
    <property type="gene ID" value="GPUH_0001489801"/>
</dbReference>
<evidence type="ECO:0000313" key="2">
    <source>
        <dbReference type="Proteomes" id="UP000271098"/>
    </source>
</evidence>
<dbReference type="Proteomes" id="UP000271098">
    <property type="component" value="Unassembled WGS sequence"/>
</dbReference>
<evidence type="ECO:0000313" key="3">
    <source>
        <dbReference type="WBParaSite" id="GPUH_0001489801-mRNA-1"/>
    </source>
</evidence>
<name>A0A183E1N8_9BILA</name>
<organism evidence="3">
    <name type="scientific">Gongylonema pulchrum</name>
    <dbReference type="NCBI Taxonomy" id="637853"/>
    <lineage>
        <taxon>Eukaryota</taxon>
        <taxon>Metazoa</taxon>
        <taxon>Ecdysozoa</taxon>
        <taxon>Nematoda</taxon>
        <taxon>Chromadorea</taxon>
        <taxon>Rhabditida</taxon>
        <taxon>Spirurina</taxon>
        <taxon>Spiruromorpha</taxon>
        <taxon>Spiruroidea</taxon>
        <taxon>Gongylonematidae</taxon>
        <taxon>Gongylonema</taxon>
    </lineage>
</organism>
<proteinExistence type="predicted"/>
<keyword evidence="2" id="KW-1185">Reference proteome</keyword>
<reference evidence="3" key="1">
    <citation type="submission" date="2016-06" db="UniProtKB">
        <authorList>
            <consortium name="WormBaseParasite"/>
        </authorList>
    </citation>
    <scope>IDENTIFICATION</scope>
</reference>
<evidence type="ECO:0000313" key="1">
    <source>
        <dbReference type="EMBL" id="VDN24942.1"/>
    </source>
</evidence>
<reference evidence="1 2" key="2">
    <citation type="submission" date="2018-11" db="EMBL/GenBank/DDBJ databases">
        <authorList>
            <consortium name="Pathogen Informatics"/>
        </authorList>
    </citation>
    <scope>NUCLEOTIDE SEQUENCE [LARGE SCALE GENOMIC DNA]</scope>
</reference>
<accession>A0A183E1N8</accession>
<sequence length="107" mass="11703">MVSCSAPCLALEVSADSAKRPAQIVLSNQVTFCLLSPFFPCEMAPSQVDFLFAPRELEERRSGLNKRRCGGCSLAALVFVLLQFEVVIVPLGAVHSSTSEQQHIPYF</sequence>
<dbReference type="AlphaFoldDB" id="A0A183E1N8"/>
<gene>
    <name evidence="1" type="ORF">GPUH_LOCUS14879</name>
</gene>